<evidence type="ECO:0000256" key="17">
    <source>
        <dbReference type="ARBA" id="ARBA00058763"/>
    </source>
</evidence>
<gene>
    <name evidence="19" type="primary">LOC114326209</name>
</gene>
<evidence type="ECO:0000256" key="5">
    <source>
        <dbReference type="ARBA" id="ARBA00022723"/>
    </source>
</evidence>
<keyword evidence="6" id="KW-0547">Nucleotide-binding</keyword>
<evidence type="ECO:0000256" key="4">
    <source>
        <dbReference type="ARBA" id="ARBA00022448"/>
    </source>
</evidence>
<keyword evidence="9" id="KW-0653">Protein transport</keyword>
<dbReference type="SMART" id="SM00176">
    <property type="entry name" value="RAN"/>
    <property type="match status" value="1"/>
</dbReference>
<keyword evidence="5" id="KW-0479">Metal-binding</keyword>
<evidence type="ECO:0000256" key="12">
    <source>
        <dbReference type="ARBA" id="ARBA00023136"/>
    </source>
</evidence>
<comment type="catalytic activity">
    <reaction evidence="16">
        <text>GTP + H2O = GDP + phosphate + H(+)</text>
        <dbReference type="Rhea" id="RHEA:19669"/>
        <dbReference type="ChEBI" id="CHEBI:15377"/>
        <dbReference type="ChEBI" id="CHEBI:15378"/>
        <dbReference type="ChEBI" id="CHEBI:37565"/>
        <dbReference type="ChEBI" id="CHEBI:43474"/>
        <dbReference type="ChEBI" id="CHEBI:58189"/>
        <dbReference type="EC" id="3.6.5.2"/>
    </reaction>
    <physiologicalReaction direction="left-to-right" evidence="16">
        <dbReference type="Rhea" id="RHEA:19670"/>
    </physiologicalReaction>
</comment>
<dbReference type="EC" id="3.6.5.2" evidence="3"/>
<keyword evidence="12" id="KW-0472">Membrane</keyword>
<dbReference type="SMART" id="SM00174">
    <property type="entry name" value="RHO"/>
    <property type="match status" value="1"/>
</dbReference>
<comment type="subcellular location">
    <subcellularLocation>
        <location evidence="15">Golgi apparatus membrane</location>
        <topology evidence="15">Lipid-anchor</topology>
    </subcellularLocation>
</comment>
<accession>A0A6P7F9J4</accession>
<dbReference type="SMART" id="SM00173">
    <property type="entry name" value="RAS"/>
    <property type="match status" value="1"/>
</dbReference>
<evidence type="ECO:0000256" key="6">
    <source>
        <dbReference type="ARBA" id="ARBA00022741"/>
    </source>
</evidence>
<dbReference type="PANTHER" id="PTHR47977">
    <property type="entry name" value="RAS-RELATED PROTEIN RAB"/>
    <property type="match status" value="1"/>
</dbReference>
<keyword evidence="7" id="KW-0378">Hydrolase</keyword>
<evidence type="ECO:0000256" key="2">
    <source>
        <dbReference type="ARBA" id="ARBA00006270"/>
    </source>
</evidence>
<evidence type="ECO:0000256" key="14">
    <source>
        <dbReference type="ARBA" id="ARBA00023289"/>
    </source>
</evidence>
<evidence type="ECO:0000256" key="1">
    <source>
        <dbReference type="ARBA" id="ARBA00001946"/>
    </source>
</evidence>
<evidence type="ECO:0000256" key="3">
    <source>
        <dbReference type="ARBA" id="ARBA00011984"/>
    </source>
</evidence>
<sequence>MSKTRYINKNIIECPADRVIDNIPSPFLTRCSPYVTQTFNSKVDMLLNNIADCTMMSKIIVIGDVSVGKTCLVNRFCKKIFDGNYKATIGVDFEVENFLILNVPFSLQIWDTAGQERFKSIAQSYYRGASAVVIVFDLTKPESLHNCHTWLMEASQTFSAKTPYLFVVGTKRDLVKTYAYMNIEECAIRVATKLNAEYWSISSKTGKNVDNLFRRLAALTFQECVKRELEGKRFKEIGNDIVDMPSGSNYRVISRKRLYDKMQEQNLPNFEAKINYLENELLTHED</sequence>
<protein>
    <recommendedName>
        <fullName evidence="18">Ras-related protein Rab-36</fullName>
        <ecNumber evidence="3">3.6.5.2</ecNumber>
    </recommendedName>
</protein>
<evidence type="ECO:0000256" key="9">
    <source>
        <dbReference type="ARBA" id="ARBA00022927"/>
    </source>
</evidence>
<dbReference type="SMART" id="SM00175">
    <property type="entry name" value="RAB"/>
    <property type="match status" value="1"/>
</dbReference>
<evidence type="ECO:0000256" key="16">
    <source>
        <dbReference type="ARBA" id="ARBA00047660"/>
    </source>
</evidence>
<dbReference type="PROSITE" id="PS51420">
    <property type="entry name" value="RHO"/>
    <property type="match status" value="1"/>
</dbReference>
<dbReference type="GO" id="GO:0046872">
    <property type="term" value="F:metal ion binding"/>
    <property type="evidence" value="ECO:0007669"/>
    <property type="project" value="UniProtKB-KW"/>
</dbReference>
<dbReference type="SMART" id="SM00177">
    <property type="entry name" value="ARF"/>
    <property type="match status" value="1"/>
</dbReference>
<organism evidence="19">
    <name type="scientific">Diabrotica virgifera virgifera</name>
    <name type="common">western corn rootworm</name>
    <dbReference type="NCBI Taxonomy" id="50390"/>
    <lineage>
        <taxon>Eukaryota</taxon>
        <taxon>Metazoa</taxon>
        <taxon>Ecdysozoa</taxon>
        <taxon>Arthropoda</taxon>
        <taxon>Hexapoda</taxon>
        <taxon>Insecta</taxon>
        <taxon>Pterygota</taxon>
        <taxon>Neoptera</taxon>
        <taxon>Endopterygota</taxon>
        <taxon>Coleoptera</taxon>
        <taxon>Polyphaga</taxon>
        <taxon>Cucujiformia</taxon>
        <taxon>Chrysomeloidea</taxon>
        <taxon>Chrysomelidae</taxon>
        <taxon>Galerucinae</taxon>
        <taxon>Diabroticina</taxon>
        <taxon>Diabroticites</taxon>
        <taxon>Diabrotica</taxon>
    </lineage>
</organism>
<dbReference type="PROSITE" id="PS51419">
    <property type="entry name" value="RAB"/>
    <property type="match status" value="1"/>
</dbReference>
<dbReference type="AlphaFoldDB" id="A0A6P7F9J4"/>
<evidence type="ECO:0000256" key="10">
    <source>
        <dbReference type="ARBA" id="ARBA00023034"/>
    </source>
</evidence>
<evidence type="ECO:0000256" key="11">
    <source>
        <dbReference type="ARBA" id="ARBA00023134"/>
    </source>
</evidence>
<dbReference type="FunFam" id="3.40.50.300:FF:000707">
    <property type="entry name" value="RAB36, member RAS oncogene family"/>
    <property type="match status" value="1"/>
</dbReference>
<keyword evidence="13" id="KW-0449">Lipoprotein</keyword>
<dbReference type="NCBIfam" id="TIGR00231">
    <property type="entry name" value="small_GTP"/>
    <property type="match status" value="1"/>
</dbReference>
<dbReference type="InterPro" id="IPR027417">
    <property type="entry name" value="P-loop_NTPase"/>
</dbReference>
<evidence type="ECO:0000256" key="15">
    <source>
        <dbReference type="ARBA" id="ARBA00037794"/>
    </source>
</evidence>
<dbReference type="InterPro" id="IPR005225">
    <property type="entry name" value="Small_GTP-bd"/>
</dbReference>
<dbReference type="GO" id="GO:0000139">
    <property type="term" value="C:Golgi membrane"/>
    <property type="evidence" value="ECO:0007669"/>
    <property type="project" value="UniProtKB-SubCell"/>
</dbReference>
<dbReference type="GO" id="GO:0015031">
    <property type="term" value="P:protein transport"/>
    <property type="evidence" value="ECO:0007669"/>
    <property type="project" value="UniProtKB-KW"/>
</dbReference>
<dbReference type="Gene3D" id="3.40.50.300">
    <property type="entry name" value="P-loop containing nucleotide triphosphate hydrolases"/>
    <property type="match status" value="1"/>
</dbReference>
<dbReference type="PROSITE" id="PS51421">
    <property type="entry name" value="RAS"/>
    <property type="match status" value="1"/>
</dbReference>
<comment type="cofactor">
    <cofactor evidence="1">
        <name>Mg(2+)</name>
        <dbReference type="ChEBI" id="CHEBI:18420"/>
    </cofactor>
</comment>
<keyword evidence="10" id="KW-0333">Golgi apparatus</keyword>
<dbReference type="GO" id="GO:0005525">
    <property type="term" value="F:GTP binding"/>
    <property type="evidence" value="ECO:0007669"/>
    <property type="project" value="UniProtKB-KW"/>
</dbReference>
<dbReference type="InterPro" id="IPR050227">
    <property type="entry name" value="Rab"/>
</dbReference>
<dbReference type="Pfam" id="PF00071">
    <property type="entry name" value="Ras"/>
    <property type="match status" value="1"/>
</dbReference>
<evidence type="ECO:0000256" key="8">
    <source>
        <dbReference type="ARBA" id="ARBA00022842"/>
    </source>
</evidence>
<comment type="function">
    <text evidence="17">The small GTPases Rab are key regulators of intracellular membrane trafficking, from the formation of transport vesicles to their fusion with membranes. Rabs cycle between an inactive GDP-bound form and an active GTP-bound form that is able to recruit to membranes different sets of downstream effectors directly responsible for vesicle formation, movement, tethering and fusion.</text>
</comment>
<evidence type="ECO:0000256" key="18">
    <source>
        <dbReference type="ARBA" id="ARBA00067830"/>
    </source>
</evidence>
<comment type="similarity">
    <text evidence="2">Belongs to the small GTPase superfamily. Rab family.</text>
</comment>
<keyword evidence="11" id="KW-0342">GTP-binding</keyword>
<keyword evidence="4" id="KW-0813">Transport</keyword>
<evidence type="ECO:0000256" key="7">
    <source>
        <dbReference type="ARBA" id="ARBA00022801"/>
    </source>
</evidence>
<dbReference type="InParanoid" id="A0A6P7F9J4"/>
<dbReference type="GO" id="GO:0003925">
    <property type="term" value="F:G protein activity"/>
    <property type="evidence" value="ECO:0007669"/>
    <property type="project" value="UniProtKB-EC"/>
</dbReference>
<dbReference type="PRINTS" id="PR00449">
    <property type="entry name" value="RASTRNSFRMNG"/>
</dbReference>
<reference evidence="19" key="1">
    <citation type="submission" date="2025-08" db="UniProtKB">
        <authorList>
            <consortium name="RefSeq"/>
        </authorList>
    </citation>
    <scope>IDENTIFICATION</scope>
    <source>
        <tissue evidence="19">Whole insect</tissue>
    </source>
</reference>
<dbReference type="FunCoup" id="A0A6P7F9J4">
    <property type="interactions" value="37"/>
</dbReference>
<evidence type="ECO:0000256" key="13">
    <source>
        <dbReference type="ARBA" id="ARBA00023288"/>
    </source>
</evidence>
<keyword evidence="14" id="KW-0636">Prenylation</keyword>
<dbReference type="RefSeq" id="XP_028130288.1">
    <property type="nucleotide sequence ID" value="XM_028274487.1"/>
</dbReference>
<dbReference type="SUPFAM" id="SSF52540">
    <property type="entry name" value="P-loop containing nucleoside triphosphate hydrolases"/>
    <property type="match status" value="1"/>
</dbReference>
<dbReference type="InterPro" id="IPR001806">
    <property type="entry name" value="Small_GTPase"/>
</dbReference>
<proteinExistence type="inferred from homology"/>
<keyword evidence="8" id="KW-0460">Magnesium</keyword>
<name>A0A6P7F9J4_DIAVI</name>
<evidence type="ECO:0000313" key="19">
    <source>
        <dbReference type="RefSeq" id="XP_028130288.1"/>
    </source>
</evidence>